<evidence type="ECO:0000256" key="7">
    <source>
        <dbReference type="ARBA" id="ARBA00023136"/>
    </source>
</evidence>
<evidence type="ECO:0000256" key="6">
    <source>
        <dbReference type="ARBA" id="ARBA00022989"/>
    </source>
</evidence>
<evidence type="ECO:0000313" key="11">
    <source>
        <dbReference type="Proteomes" id="UP000541332"/>
    </source>
</evidence>
<evidence type="ECO:0000313" key="10">
    <source>
        <dbReference type="EMBL" id="NXW84243.1"/>
    </source>
</evidence>
<dbReference type="SMART" id="SM00218">
    <property type="entry name" value="ZU5"/>
    <property type="match status" value="1"/>
</dbReference>
<gene>
    <name evidence="10" type="primary">Unc5b_1</name>
    <name evidence="10" type="ORF">ALOBEC_R07625</name>
</gene>
<evidence type="ECO:0000256" key="1">
    <source>
        <dbReference type="ARBA" id="ARBA00004251"/>
    </source>
</evidence>
<feature type="non-terminal residue" evidence="10">
    <location>
        <position position="414"/>
    </location>
</feature>
<keyword evidence="11" id="KW-1185">Reference proteome</keyword>
<protein>
    <submittedName>
        <fullName evidence="10">UNC5B protein</fullName>
    </submittedName>
</protein>
<dbReference type="Gene3D" id="1.10.533.10">
    <property type="entry name" value="Death Domain, Fas"/>
    <property type="match status" value="1"/>
</dbReference>
<evidence type="ECO:0000256" key="5">
    <source>
        <dbReference type="ARBA" id="ARBA00022737"/>
    </source>
</evidence>
<name>A0A7L4FDW2_9COLU</name>
<dbReference type="InterPro" id="IPR000906">
    <property type="entry name" value="ZU5_dom"/>
</dbReference>
<accession>A0A7L4FDW2</accession>
<keyword evidence="7" id="KW-0472">Membrane</keyword>
<dbReference type="Pfam" id="PF00791">
    <property type="entry name" value="ZU5"/>
    <property type="match status" value="1"/>
</dbReference>
<dbReference type="PROSITE" id="PS50017">
    <property type="entry name" value="DEATH_DOMAIN"/>
    <property type="match status" value="1"/>
</dbReference>
<dbReference type="InterPro" id="IPR042156">
    <property type="entry name" value="Death_UNC5B"/>
</dbReference>
<comment type="similarity">
    <text evidence="2">Belongs to the unc-5 family.</text>
</comment>
<dbReference type="SUPFAM" id="SSF47986">
    <property type="entry name" value="DEATH domain"/>
    <property type="match status" value="1"/>
</dbReference>
<proteinExistence type="inferred from homology"/>
<dbReference type="Pfam" id="PF00531">
    <property type="entry name" value="Death"/>
    <property type="match status" value="1"/>
</dbReference>
<keyword evidence="5" id="KW-0677">Repeat</keyword>
<dbReference type="Gene3D" id="2.60.220.30">
    <property type="match status" value="1"/>
</dbReference>
<evidence type="ECO:0000259" key="9">
    <source>
        <dbReference type="PROSITE" id="PS51145"/>
    </source>
</evidence>
<evidence type="ECO:0000256" key="2">
    <source>
        <dbReference type="ARBA" id="ARBA00009844"/>
    </source>
</evidence>
<dbReference type="PANTHER" id="PTHR12582">
    <property type="entry name" value="NETRIN RECEPTOR UNC5"/>
    <property type="match status" value="1"/>
</dbReference>
<dbReference type="InterPro" id="IPR011029">
    <property type="entry name" value="DEATH-like_dom_sf"/>
</dbReference>
<keyword evidence="3" id="KW-1003">Cell membrane</keyword>
<dbReference type="InterPro" id="IPR000488">
    <property type="entry name" value="Death_dom"/>
</dbReference>
<feature type="non-terminal residue" evidence="10">
    <location>
        <position position="1"/>
    </location>
</feature>
<dbReference type="OrthoDB" id="5973910at2759"/>
<feature type="domain" description="Death" evidence="8">
    <location>
        <begin position="346"/>
        <end position="412"/>
    </location>
</feature>
<dbReference type="InterPro" id="IPR037936">
    <property type="entry name" value="UNC5A-D"/>
</dbReference>
<dbReference type="GO" id="GO:0005042">
    <property type="term" value="F:netrin receptor activity"/>
    <property type="evidence" value="ECO:0007669"/>
    <property type="project" value="InterPro"/>
</dbReference>
<keyword evidence="4" id="KW-0812">Transmembrane</keyword>
<dbReference type="Pfam" id="PF17217">
    <property type="entry name" value="UPA"/>
    <property type="match status" value="1"/>
</dbReference>
<dbReference type="CDD" id="cd08802">
    <property type="entry name" value="Death_UNC5B"/>
    <property type="match status" value="1"/>
</dbReference>
<comment type="subcellular location">
    <subcellularLocation>
        <location evidence="1">Cell membrane</location>
        <topology evidence="1">Single-pass type I membrane protein</topology>
    </subcellularLocation>
</comment>
<dbReference type="FunFam" id="2.60.220.30:FF:000003">
    <property type="entry name" value="Unc-5 netrin receptor C"/>
    <property type="match status" value="1"/>
</dbReference>
<keyword evidence="6" id="KW-1133">Transmembrane helix</keyword>
<dbReference type="GO" id="GO:0005886">
    <property type="term" value="C:plasma membrane"/>
    <property type="evidence" value="ECO:0007669"/>
    <property type="project" value="UniProtKB-SubCell"/>
</dbReference>
<evidence type="ECO:0000256" key="4">
    <source>
        <dbReference type="ARBA" id="ARBA00022692"/>
    </source>
</evidence>
<dbReference type="AlphaFoldDB" id="A0A7L4FDW2"/>
<reference evidence="10 11" key="1">
    <citation type="submission" date="2020-02" db="EMBL/GenBank/DDBJ databases">
        <title>Bird 10,000 Genomes (B10K) Project - Family phase.</title>
        <authorList>
            <person name="Zhang G."/>
        </authorList>
    </citation>
    <scope>NUCLEOTIDE SEQUENCE [LARGE SCALE GENOMIC DNA]</scope>
    <source>
        <strain evidence="10">B10K-DU-006-06</strain>
    </source>
</reference>
<dbReference type="PANTHER" id="PTHR12582:SF6">
    <property type="entry name" value="NETRIN RECEPTOR UNC5B"/>
    <property type="match status" value="1"/>
</dbReference>
<sequence>GTYPGDNTRDGHFANVRSKGLGSQHLLSLPREHGNSASGTFGYLGGRLTIPGTGVSLLVPHGAIPQGKFYEMYLVLNKAESALLPSEGTQTVLSPAVTCGPTGLLLCRPVVLTIPHCADVASSDWIYQLKTQSHQGNWEEVVTLDEETLNTPCYCQLEAKSCHVLLDQLGTYVFVGESYSRSAIKRLQLAIFAPTVCTSLEYSLKVYCLEDTPDALKVTSPCEAGMGCFCFPKLLELVARCCLEIMRLLLSSSTGPSFCRHYMGGSAAGGWVFSLLYVGSALVPGLHFSPKSCGCKNSTELKTGWVAPLKSAARACELCLGPYAFKIPLSIRQKICNSLDAPNSRGNDWRLLAQKLSMDRYLNYFATKASPTGVLLDLWEAQHQDDGDLNTLASALEEMGKSEMLVVMATEGDC</sequence>
<dbReference type="SMART" id="SM00005">
    <property type="entry name" value="DEATH"/>
    <property type="match status" value="1"/>
</dbReference>
<evidence type="ECO:0000259" key="8">
    <source>
        <dbReference type="PROSITE" id="PS50017"/>
    </source>
</evidence>
<evidence type="ECO:0000256" key="3">
    <source>
        <dbReference type="ARBA" id="ARBA00022475"/>
    </source>
</evidence>
<dbReference type="Proteomes" id="UP000541332">
    <property type="component" value="Unassembled WGS sequence"/>
</dbReference>
<organism evidence="10 11">
    <name type="scientific">Pampusana beccarii</name>
    <name type="common">Western bronze ground-dove</name>
    <dbReference type="NCBI Taxonomy" id="2953425"/>
    <lineage>
        <taxon>Eukaryota</taxon>
        <taxon>Metazoa</taxon>
        <taxon>Chordata</taxon>
        <taxon>Craniata</taxon>
        <taxon>Vertebrata</taxon>
        <taxon>Euteleostomi</taxon>
        <taxon>Archelosauria</taxon>
        <taxon>Archosauria</taxon>
        <taxon>Dinosauria</taxon>
        <taxon>Saurischia</taxon>
        <taxon>Theropoda</taxon>
        <taxon>Coelurosauria</taxon>
        <taxon>Aves</taxon>
        <taxon>Neognathae</taxon>
        <taxon>Neoaves</taxon>
        <taxon>Columbimorphae</taxon>
        <taxon>Columbiformes</taxon>
        <taxon>Columbidae</taxon>
        <taxon>Pampusana</taxon>
    </lineage>
</organism>
<feature type="domain" description="ZU5" evidence="9">
    <location>
        <begin position="35"/>
        <end position="178"/>
    </location>
</feature>
<dbReference type="PROSITE" id="PS51145">
    <property type="entry name" value="ZU5"/>
    <property type="match status" value="1"/>
</dbReference>
<dbReference type="EMBL" id="VWYH01002398">
    <property type="protein sequence ID" value="NXW84243.1"/>
    <property type="molecule type" value="Genomic_DNA"/>
</dbReference>
<dbReference type="FunFam" id="1.10.533.10:FF:000001">
    <property type="entry name" value="Unc-5 netrin receptor B"/>
    <property type="match status" value="1"/>
</dbReference>
<dbReference type="GO" id="GO:0033564">
    <property type="term" value="P:anterior/posterior axon guidance"/>
    <property type="evidence" value="ECO:0007669"/>
    <property type="project" value="TreeGrafter"/>
</dbReference>
<comment type="caution">
    <text evidence="10">The sequence shown here is derived from an EMBL/GenBank/DDBJ whole genome shotgun (WGS) entry which is preliminary data.</text>
</comment>
<dbReference type="InterPro" id="IPR033772">
    <property type="entry name" value="UPA"/>
</dbReference>